<organism evidence="2 3">
    <name type="scientific">Batillaria attramentaria</name>
    <dbReference type="NCBI Taxonomy" id="370345"/>
    <lineage>
        <taxon>Eukaryota</taxon>
        <taxon>Metazoa</taxon>
        <taxon>Spiralia</taxon>
        <taxon>Lophotrochozoa</taxon>
        <taxon>Mollusca</taxon>
        <taxon>Gastropoda</taxon>
        <taxon>Caenogastropoda</taxon>
        <taxon>Sorbeoconcha</taxon>
        <taxon>Cerithioidea</taxon>
        <taxon>Batillariidae</taxon>
        <taxon>Batillaria</taxon>
    </lineage>
</organism>
<dbReference type="EMBL" id="JACVVK020000116">
    <property type="protein sequence ID" value="KAK7491300.1"/>
    <property type="molecule type" value="Genomic_DNA"/>
</dbReference>
<dbReference type="InterPro" id="IPR000683">
    <property type="entry name" value="Gfo/Idh/MocA-like_OxRdtase_N"/>
</dbReference>
<feature type="domain" description="Gfo/Idh/MocA-like oxidoreductase N-terminal" evidence="1">
    <location>
        <begin position="9"/>
        <end position="118"/>
    </location>
</feature>
<dbReference type="AlphaFoldDB" id="A0ABD0KVU8"/>
<dbReference type="Gene3D" id="3.40.50.720">
    <property type="entry name" value="NAD(P)-binding Rossmann-like Domain"/>
    <property type="match status" value="1"/>
</dbReference>
<sequence>MAACTRRVFGVVVVGVGIAGRVRIRDVQECTCGLQLKGFVSRRQLDIPGVQQLGFDEALNDPDVHAVIVCSEPVSHEDFVQQALDNGKHVLVEYPVTPSSEAASNLYRKAADKGLILHEENIALLTETHRKLKDMAASKKLKSGSSSLVGKPFYSSVGEIQVLYDVFGDLKVAAASMDVSSSGLNYCGEFTPKNEQGKLSIKVERYKEKVQRSTSKYVEFEDGQVFDSQKEMSNVPPGPRKPGLFMQDLEIFAAKLHGERTVTDYEVTMSIRSLELAEEANALLK</sequence>
<protein>
    <recommendedName>
        <fullName evidence="1">Gfo/Idh/MocA-like oxidoreductase N-terminal domain-containing protein</fullName>
    </recommendedName>
</protein>
<dbReference type="PANTHER" id="PTHR43377">
    <property type="entry name" value="BILIVERDIN REDUCTASE A"/>
    <property type="match status" value="1"/>
</dbReference>
<proteinExistence type="predicted"/>
<dbReference type="Pfam" id="PF01408">
    <property type="entry name" value="GFO_IDH_MocA"/>
    <property type="match status" value="1"/>
</dbReference>
<dbReference type="InterPro" id="IPR051450">
    <property type="entry name" value="Gfo/Idh/MocA_Oxidoreductases"/>
</dbReference>
<name>A0ABD0KVU8_9CAEN</name>
<dbReference type="InterPro" id="IPR036291">
    <property type="entry name" value="NAD(P)-bd_dom_sf"/>
</dbReference>
<evidence type="ECO:0000313" key="2">
    <source>
        <dbReference type="EMBL" id="KAK7491300.1"/>
    </source>
</evidence>
<accession>A0ABD0KVU8</accession>
<evidence type="ECO:0000259" key="1">
    <source>
        <dbReference type="Pfam" id="PF01408"/>
    </source>
</evidence>
<dbReference type="Gene3D" id="3.30.360.10">
    <property type="entry name" value="Dihydrodipicolinate Reductase, domain 2"/>
    <property type="match status" value="1"/>
</dbReference>
<comment type="caution">
    <text evidence="2">The sequence shown here is derived from an EMBL/GenBank/DDBJ whole genome shotgun (WGS) entry which is preliminary data.</text>
</comment>
<dbReference type="SUPFAM" id="SSF51735">
    <property type="entry name" value="NAD(P)-binding Rossmann-fold domains"/>
    <property type="match status" value="1"/>
</dbReference>
<keyword evidence="3" id="KW-1185">Reference proteome</keyword>
<dbReference type="PANTHER" id="PTHR43377:SF1">
    <property type="entry name" value="BILIVERDIN REDUCTASE A"/>
    <property type="match status" value="1"/>
</dbReference>
<dbReference type="Proteomes" id="UP001519460">
    <property type="component" value="Unassembled WGS sequence"/>
</dbReference>
<evidence type="ECO:0000313" key="3">
    <source>
        <dbReference type="Proteomes" id="UP001519460"/>
    </source>
</evidence>
<gene>
    <name evidence="2" type="ORF">BaRGS_00017401</name>
</gene>
<reference evidence="2 3" key="1">
    <citation type="journal article" date="2023" name="Sci. Data">
        <title>Genome assembly of the Korean intertidal mud-creeper Batillaria attramentaria.</title>
        <authorList>
            <person name="Patra A.K."/>
            <person name="Ho P.T."/>
            <person name="Jun S."/>
            <person name="Lee S.J."/>
            <person name="Kim Y."/>
            <person name="Won Y.J."/>
        </authorList>
    </citation>
    <scope>NUCLEOTIDE SEQUENCE [LARGE SCALE GENOMIC DNA]</scope>
    <source>
        <strain evidence="2">Wonlab-2016</strain>
    </source>
</reference>